<evidence type="ECO:0000256" key="13">
    <source>
        <dbReference type="SAM" id="SignalP"/>
    </source>
</evidence>
<dbReference type="Pfam" id="PF00593">
    <property type="entry name" value="TonB_dep_Rec_b-barrel"/>
    <property type="match status" value="1"/>
</dbReference>
<name>A0ABP2Z9G8_ACILW</name>
<dbReference type="InterPro" id="IPR010916">
    <property type="entry name" value="TonB_box_CS"/>
</dbReference>
<gene>
    <name evidence="16" type="ORF">P800_02054</name>
</gene>
<keyword evidence="17" id="KW-1185">Reference proteome</keyword>
<feature type="chain" id="PRO_5045945698" description="TonB-dependent vitamin B12 receptor" evidence="13">
    <location>
        <begin position="27"/>
        <end position="623"/>
    </location>
</feature>
<keyword evidence="2 10" id="KW-0813">Transport</keyword>
<keyword evidence="5 13" id="KW-0732">Signal</keyword>
<proteinExistence type="inferred from homology"/>
<dbReference type="CDD" id="cd01347">
    <property type="entry name" value="ligand_gated_channel"/>
    <property type="match status" value="1"/>
</dbReference>
<accession>A0ABP2Z9G8</accession>
<evidence type="ECO:0000256" key="3">
    <source>
        <dbReference type="ARBA" id="ARBA00022452"/>
    </source>
</evidence>
<comment type="similarity">
    <text evidence="10 12">Belongs to the TonB-dependent receptor family.</text>
</comment>
<dbReference type="InterPro" id="IPR036942">
    <property type="entry name" value="Beta-barrel_TonB_sf"/>
</dbReference>
<dbReference type="InterPro" id="IPR012910">
    <property type="entry name" value="Plug_dom"/>
</dbReference>
<feature type="domain" description="TonB-dependent receptor-like beta-barrel" evidence="14">
    <location>
        <begin position="216"/>
        <end position="592"/>
    </location>
</feature>
<dbReference type="Gene3D" id="2.40.170.20">
    <property type="entry name" value="TonB-dependent receptor, beta-barrel domain"/>
    <property type="match status" value="1"/>
</dbReference>
<dbReference type="PROSITE" id="PS52016">
    <property type="entry name" value="TONB_DEPENDENT_REC_3"/>
    <property type="match status" value="1"/>
</dbReference>
<keyword evidence="6" id="KW-0406">Ion transport</keyword>
<organism evidence="16 17">
    <name type="scientific">Acinetobacter lwoffii NCTC 5866 = CIP 64.10 = NIPH 512</name>
    <dbReference type="NCBI Taxonomy" id="981327"/>
    <lineage>
        <taxon>Bacteria</taxon>
        <taxon>Pseudomonadati</taxon>
        <taxon>Pseudomonadota</taxon>
        <taxon>Gammaproteobacteria</taxon>
        <taxon>Moraxellales</taxon>
        <taxon>Moraxellaceae</taxon>
        <taxon>Acinetobacter</taxon>
    </lineage>
</organism>
<evidence type="ECO:0008006" key="18">
    <source>
        <dbReference type="Google" id="ProtNLM"/>
    </source>
</evidence>
<dbReference type="Pfam" id="PF07715">
    <property type="entry name" value="Plug"/>
    <property type="match status" value="1"/>
</dbReference>
<feature type="domain" description="TonB-dependent receptor plug" evidence="15">
    <location>
        <begin position="50"/>
        <end position="156"/>
    </location>
</feature>
<dbReference type="InterPro" id="IPR037066">
    <property type="entry name" value="Plug_dom_sf"/>
</dbReference>
<dbReference type="Proteomes" id="UP000018465">
    <property type="component" value="Unassembled WGS sequence"/>
</dbReference>
<evidence type="ECO:0000259" key="15">
    <source>
        <dbReference type="Pfam" id="PF07715"/>
    </source>
</evidence>
<dbReference type="PANTHER" id="PTHR30069">
    <property type="entry name" value="TONB-DEPENDENT OUTER MEMBRANE RECEPTOR"/>
    <property type="match status" value="1"/>
</dbReference>
<evidence type="ECO:0000256" key="1">
    <source>
        <dbReference type="ARBA" id="ARBA00004571"/>
    </source>
</evidence>
<dbReference type="SUPFAM" id="SSF56935">
    <property type="entry name" value="Porins"/>
    <property type="match status" value="1"/>
</dbReference>
<dbReference type="EMBL" id="AYHO01000005">
    <property type="protein sequence ID" value="ESJ93983.1"/>
    <property type="molecule type" value="Genomic_DNA"/>
</dbReference>
<keyword evidence="8 10" id="KW-0472">Membrane</keyword>
<evidence type="ECO:0000256" key="7">
    <source>
        <dbReference type="ARBA" id="ARBA00023077"/>
    </source>
</evidence>
<evidence type="ECO:0000256" key="5">
    <source>
        <dbReference type="ARBA" id="ARBA00022729"/>
    </source>
</evidence>
<evidence type="ECO:0000256" key="2">
    <source>
        <dbReference type="ARBA" id="ARBA00022448"/>
    </source>
</evidence>
<evidence type="ECO:0000313" key="17">
    <source>
        <dbReference type="Proteomes" id="UP000018465"/>
    </source>
</evidence>
<dbReference type="InterPro" id="IPR000531">
    <property type="entry name" value="Beta-barrel_TonB"/>
</dbReference>
<keyword evidence="7 11" id="KW-0798">TonB box</keyword>
<evidence type="ECO:0000256" key="11">
    <source>
        <dbReference type="PROSITE-ProRule" id="PRU10143"/>
    </source>
</evidence>
<feature type="signal peptide" evidence="13">
    <location>
        <begin position="1"/>
        <end position="26"/>
    </location>
</feature>
<dbReference type="PANTHER" id="PTHR30069:SF53">
    <property type="entry name" value="COLICIN I RECEPTOR-RELATED"/>
    <property type="match status" value="1"/>
</dbReference>
<comment type="caution">
    <text evidence="16">The sequence shown here is derived from an EMBL/GenBank/DDBJ whole genome shotgun (WGS) entry which is preliminary data.</text>
</comment>
<feature type="short sequence motif" description="TonB box" evidence="11">
    <location>
        <begin position="38"/>
        <end position="44"/>
    </location>
</feature>
<keyword evidence="4 10" id="KW-0812">Transmembrane</keyword>
<comment type="subcellular location">
    <subcellularLocation>
        <location evidence="1 10">Cell outer membrane</location>
        <topology evidence="1 10">Multi-pass membrane protein</topology>
    </subcellularLocation>
</comment>
<evidence type="ECO:0000256" key="10">
    <source>
        <dbReference type="PROSITE-ProRule" id="PRU01360"/>
    </source>
</evidence>
<evidence type="ECO:0000259" key="14">
    <source>
        <dbReference type="Pfam" id="PF00593"/>
    </source>
</evidence>
<reference evidence="16 17" key="1">
    <citation type="submission" date="2013-10" db="EMBL/GenBank/DDBJ databases">
        <title>The Genome Sequence of Acinetobacter lwoffii NIPH 512.</title>
        <authorList>
            <consortium name="The Broad Institute Genomics Platform"/>
            <consortium name="The Broad Institute Genome Sequencing Center for Infectious Disease"/>
            <person name="Cerqueira G."/>
            <person name="Feldgarden M."/>
            <person name="Courvalin P."/>
            <person name="Grillot-Courvalin C."/>
            <person name="Clermont D."/>
            <person name="Rocha E."/>
            <person name="Yoon E.-J."/>
            <person name="Nemec A."/>
            <person name="Young S.K."/>
            <person name="Zeng Q."/>
            <person name="Gargeya S."/>
            <person name="Fitzgerald M."/>
            <person name="Abouelleil A."/>
            <person name="Alvarado L."/>
            <person name="Berlin A.M."/>
            <person name="Chapman S.B."/>
            <person name="Gainer-Dewar J."/>
            <person name="Goldberg J."/>
            <person name="Gnerre S."/>
            <person name="Griggs A."/>
            <person name="Gujja S."/>
            <person name="Hansen M."/>
            <person name="Howarth C."/>
            <person name="Imamovic A."/>
            <person name="Ireland A."/>
            <person name="Larimer J."/>
            <person name="McCowan C."/>
            <person name="Murphy C."/>
            <person name="Pearson M."/>
            <person name="Poon T.W."/>
            <person name="Priest M."/>
            <person name="Roberts A."/>
            <person name="Saif S."/>
            <person name="Shea T."/>
            <person name="Sykes S."/>
            <person name="Wortman J."/>
            <person name="Nusbaum C."/>
            <person name="Birren B."/>
        </authorList>
    </citation>
    <scope>NUCLEOTIDE SEQUENCE [LARGE SCALE GENOMIC DNA]</scope>
    <source>
        <strain evidence="16 17">NIPH 512</strain>
    </source>
</reference>
<dbReference type="RefSeq" id="WP_004647510.1">
    <property type="nucleotide sequence ID" value="NZ_KI530565.1"/>
</dbReference>
<evidence type="ECO:0000256" key="12">
    <source>
        <dbReference type="RuleBase" id="RU003357"/>
    </source>
</evidence>
<dbReference type="Gene3D" id="2.170.130.10">
    <property type="entry name" value="TonB-dependent receptor, plug domain"/>
    <property type="match status" value="1"/>
</dbReference>
<dbReference type="InterPro" id="IPR039426">
    <property type="entry name" value="TonB-dep_rcpt-like"/>
</dbReference>
<dbReference type="PROSITE" id="PS00430">
    <property type="entry name" value="TONB_DEPENDENT_REC_1"/>
    <property type="match status" value="1"/>
</dbReference>
<keyword evidence="3 10" id="KW-1134">Transmembrane beta strand</keyword>
<evidence type="ECO:0000256" key="8">
    <source>
        <dbReference type="ARBA" id="ARBA00023136"/>
    </source>
</evidence>
<evidence type="ECO:0000256" key="6">
    <source>
        <dbReference type="ARBA" id="ARBA00023065"/>
    </source>
</evidence>
<evidence type="ECO:0000256" key="4">
    <source>
        <dbReference type="ARBA" id="ARBA00022692"/>
    </source>
</evidence>
<protein>
    <recommendedName>
        <fullName evidence="18">TonB-dependent vitamin B12 receptor</fullName>
    </recommendedName>
</protein>
<sequence>MSLHCQPTALVGAIALALGFTSSVHAAEQKVAKASLDTIVVTATRSEEKIENVPARISVIDEKTIQQSPIADLGSLLNREASINIVQSGGIGQTTSAFLRGTDSKHLLFLKDGVSLNTALDGGSNIPYIDLSDIERIEVLRGPASVQYGTDAIGGVINVISATPKKTGISLTNEIGENHTYKSIVGADFVDQSGLYAQIKAQRLESGGTPVTNKAKEDAGYDQKGYSAKLGLDQEKYSASLSFSKNEGTNVYYGGSQDFLNQVFITKASTTLTENLALNAQYANFKDELLGSRSSYMFNTERDEADLNLNLKISESQKVILGAALNQANIESYAIQGQKQDLDSIGYYVQHNYDSNQLHTQAGLRLEDHDQFGSHVVGQIAGRYNLTDTTSIYSNIGTGFKAPTGNQLFYSDSSEWKGTTYITNGNPNLKPEESISYEIGIDQILTDHFSTSLSLYQTKVKNLISPDYSWDDLTNTSTTDFINTAKAKMTGGEFGLKWQKDDLFMSTEYAYVKTQDEQTGLELIRRPRQSLSTTIGLENNVYGLSATLTAKSTSKISASKNSKELPGYATVDLNAYWNLNPHLKVFTNIQNIGDNKFKTASYGGDEFYINGGRLASAGITFKY</sequence>
<evidence type="ECO:0000256" key="9">
    <source>
        <dbReference type="ARBA" id="ARBA00023237"/>
    </source>
</evidence>
<keyword evidence="9 10" id="KW-0998">Cell outer membrane</keyword>
<evidence type="ECO:0000313" key="16">
    <source>
        <dbReference type="EMBL" id="ESJ93983.1"/>
    </source>
</evidence>